<feature type="transmembrane region" description="Helical" evidence="1">
    <location>
        <begin position="30"/>
        <end position="48"/>
    </location>
</feature>
<sequence length="159" mass="17362">MKTSEKVISAVLTIVLGVLCLIMKSEAVSVAMTILGAVLIVLGALDLLDKNVPFAVVKIVIGVLLIIFGWTIVSAVLYIVAALLMIYGILTLYNCIRFKVKGVRPIDTIIAYAAPVICIVIAFFLFFNQRGTVDWVFIVSGIFLILEGILMLFVPSRKQ</sequence>
<feature type="transmembrane region" description="Helical" evidence="1">
    <location>
        <begin position="55"/>
        <end position="72"/>
    </location>
</feature>
<dbReference type="Proteomes" id="UP000824081">
    <property type="component" value="Unassembled WGS sequence"/>
</dbReference>
<organism evidence="2 3">
    <name type="scientific">Candidatus Scatosoma pullistercoris</name>
    <dbReference type="NCBI Taxonomy" id="2840934"/>
    <lineage>
        <taxon>Bacteria</taxon>
        <taxon>Bacillati</taxon>
        <taxon>Bacillota</taxon>
        <taxon>Clostridia</taxon>
        <taxon>Candidatus Scatosoma</taxon>
    </lineage>
</organism>
<protein>
    <submittedName>
        <fullName evidence="2">DUF308 domain-containing protein</fullName>
    </submittedName>
</protein>
<reference evidence="2" key="2">
    <citation type="journal article" date="2021" name="PeerJ">
        <title>Extensive microbial diversity within the chicken gut microbiome revealed by metagenomics and culture.</title>
        <authorList>
            <person name="Gilroy R."/>
            <person name="Ravi A."/>
            <person name="Getino M."/>
            <person name="Pursley I."/>
            <person name="Horton D.L."/>
            <person name="Alikhan N.F."/>
            <person name="Baker D."/>
            <person name="Gharbi K."/>
            <person name="Hall N."/>
            <person name="Watson M."/>
            <person name="Adriaenssens E.M."/>
            <person name="Foster-Nyarko E."/>
            <person name="Jarju S."/>
            <person name="Secka A."/>
            <person name="Antonio M."/>
            <person name="Oren A."/>
            <person name="Chaudhuri R.R."/>
            <person name="La Ragione R."/>
            <person name="Hildebrand F."/>
            <person name="Pallen M.J."/>
        </authorList>
    </citation>
    <scope>NUCLEOTIDE SEQUENCE</scope>
    <source>
        <strain evidence="2">11687</strain>
    </source>
</reference>
<feature type="transmembrane region" description="Helical" evidence="1">
    <location>
        <begin position="108"/>
        <end position="127"/>
    </location>
</feature>
<keyword evidence="1" id="KW-0472">Membrane</keyword>
<evidence type="ECO:0000313" key="3">
    <source>
        <dbReference type="Proteomes" id="UP000824081"/>
    </source>
</evidence>
<feature type="transmembrane region" description="Helical" evidence="1">
    <location>
        <begin position="7"/>
        <end position="24"/>
    </location>
</feature>
<feature type="transmembrane region" description="Helical" evidence="1">
    <location>
        <begin position="133"/>
        <end position="154"/>
    </location>
</feature>
<keyword evidence="1" id="KW-0812">Transmembrane</keyword>
<gene>
    <name evidence="2" type="ORF">IAC57_06560</name>
</gene>
<comment type="caution">
    <text evidence="2">The sequence shown here is derived from an EMBL/GenBank/DDBJ whole genome shotgun (WGS) entry which is preliminary data.</text>
</comment>
<feature type="transmembrane region" description="Helical" evidence="1">
    <location>
        <begin position="78"/>
        <end position="96"/>
    </location>
</feature>
<accession>A0A9D1MGQ2</accession>
<keyword evidence="1" id="KW-1133">Transmembrane helix</keyword>
<dbReference type="Pfam" id="PF03729">
    <property type="entry name" value="DUF308"/>
    <property type="match status" value="1"/>
</dbReference>
<dbReference type="InterPro" id="IPR005325">
    <property type="entry name" value="DUF308_memb"/>
</dbReference>
<name>A0A9D1MGQ2_9FIRM</name>
<dbReference type="EMBL" id="DVMZ01000175">
    <property type="protein sequence ID" value="HIU59748.1"/>
    <property type="molecule type" value="Genomic_DNA"/>
</dbReference>
<evidence type="ECO:0000256" key="1">
    <source>
        <dbReference type="SAM" id="Phobius"/>
    </source>
</evidence>
<proteinExistence type="predicted"/>
<reference evidence="2" key="1">
    <citation type="submission" date="2020-10" db="EMBL/GenBank/DDBJ databases">
        <authorList>
            <person name="Gilroy R."/>
        </authorList>
    </citation>
    <scope>NUCLEOTIDE SEQUENCE</scope>
    <source>
        <strain evidence="2">11687</strain>
    </source>
</reference>
<evidence type="ECO:0000313" key="2">
    <source>
        <dbReference type="EMBL" id="HIU59748.1"/>
    </source>
</evidence>
<dbReference type="AlphaFoldDB" id="A0A9D1MGQ2"/>